<keyword evidence="3" id="KW-0472">Membrane</keyword>
<evidence type="ECO:0000256" key="2">
    <source>
        <dbReference type="SAM" id="MobiDB-lite"/>
    </source>
</evidence>
<protein>
    <recommendedName>
        <fullName evidence="4">Tape measure protein N-terminal domain-containing protein</fullName>
    </recommendedName>
</protein>
<keyword evidence="3" id="KW-1133">Transmembrane helix</keyword>
<evidence type="ECO:0000256" key="1">
    <source>
        <dbReference type="SAM" id="Coils"/>
    </source>
</evidence>
<accession>A0A0F9VP01</accession>
<proteinExistence type="predicted"/>
<feature type="coiled-coil region" evidence="1">
    <location>
        <begin position="476"/>
        <end position="503"/>
    </location>
</feature>
<feature type="coiled-coil region" evidence="1">
    <location>
        <begin position="1266"/>
        <end position="1293"/>
    </location>
</feature>
<keyword evidence="1" id="KW-0175">Coiled coil</keyword>
<feature type="domain" description="Tape measure protein N-terminal" evidence="4">
    <location>
        <begin position="101"/>
        <end position="283"/>
    </location>
</feature>
<dbReference type="InterPro" id="IPR013491">
    <property type="entry name" value="Tape_meas_N"/>
</dbReference>
<dbReference type="Pfam" id="PF20155">
    <property type="entry name" value="TMP_3"/>
    <property type="match status" value="1"/>
</dbReference>
<comment type="caution">
    <text evidence="5">The sequence shown here is derived from an EMBL/GenBank/DDBJ whole genome shotgun (WGS) entry which is preliminary data.</text>
</comment>
<evidence type="ECO:0000313" key="5">
    <source>
        <dbReference type="EMBL" id="KKO06811.1"/>
    </source>
</evidence>
<feature type="transmembrane region" description="Helical" evidence="3">
    <location>
        <begin position="375"/>
        <end position="397"/>
    </location>
</feature>
<evidence type="ECO:0000256" key="3">
    <source>
        <dbReference type="SAM" id="Phobius"/>
    </source>
</evidence>
<dbReference type="NCBIfam" id="TIGR02675">
    <property type="entry name" value="tape_meas_nterm"/>
    <property type="match status" value="1"/>
</dbReference>
<reference evidence="5" key="1">
    <citation type="journal article" date="2015" name="Nature">
        <title>Complex archaea that bridge the gap between prokaryotes and eukaryotes.</title>
        <authorList>
            <person name="Spang A."/>
            <person name="Saw J.H."/>
            <person name="Jorgensen S.L."/>
            <person name="Zaremba-Niedzwiedzka K."/>
            <person name="Martijn J."/>
            <person name="Lind A.E."/>
            <person name="van Eijk R."/>
            <person name="Schleper C."/>
            <person name="Guy L."/>
            <person name="Ettema T.J."/>
        </authorList>
    </citation>
    <scope>NUCLEOTIDE SEQUENCE</scope>
</reference>
<name>A0A0F9VP01_9ZZZZ</name>
<evidence type="ECO:0000259" key="4">
    <source>
        <dbReference type="Pfam" id="PF20155"/>
    </source>
</evidence>
<sequence>MSEYTATIKLKADRSGLTGEVKIAAADIAKLNDELQQSGAAGAKGADGIKKHSNEAKGAADSTRKLNTETKSLREQFISLKSVLAGYGVLKIGGFLKQELAAFQDVRTMIQGMSGSSSAYAETQEYLIDVAEDYSRNLNTLSESYARLMALEGANLVTMSESRQLLEGLSDASAALKVNNEQLGLVYYGLSQAISQPIVHAAELMQVMEPMPGLLNHMDAAAGLVGGGFRNMVLDGKVTSAFFKNTLIGALEEYEGAAARTYENISSISNRIATAHTNLVAALEVPIDSAIGNSMRLYEATLKTITPLIPSLIELTGDLVFMLTALAGVKLAAWLYATTAASYTASGALTMLELRFLATMTLARATTLAMIGLRGAMAFLGGPLGVVVLAATALYAFSRNGQTAAADAAALRGEIDDLAASYEALTVAQIDQQISAAQAEMAELSKLKEGLVEPEAKSNPLMAWGMSPSDADYQALQQYTDEMDSLNQQLDAGARNLNALAQARPGAIANDLDAETAAATALSKIQQDLLDKYLPLEALTAEYTSNLAALSAIEASSTEEASRKERAITALNEAYREEVRELTGVTKAEEDAAKAREKTLQEMNKLIDQYAPMQNAVVEYETQLLLLSQARDQDLLSLENYHIAVAALAQEQYEALNPGALLVDQMEEELRVMRLSAVEQEYANRIRGLSAEQIALQGDAIRALIIEMQDEQVTIDATAQRQQDYQRATENMLEDLQRSWTDYFDQILEKGKFNLETLGESIVAIMRRTMASVASMDMANSLRSVFTPAAPGAAPGDPASGGSVNYGQLAALVGGGVSSVLNASLVQNSAAVYEGGQLISEGAKSFNFGLKNLSANLFAGIAGSAIGTAVGEAVFGKQAQSNYGAMAGAVLGSVIPGVGTFLGAMAGGALDAMFGGDGYKRMSVGFDTNRDSVRGSYYTGTETFASGLQVNKINRRGDQEATDAITAKAAEIDAFITQLTRAAGGSIDMSRATLSGTSADYGYSQGSFFGMRAGEDADSEEALDALFGSFSKQLINHIEGLSDGVTQALRAATGSADEILAQFQEVLALDSLVQSGQLDILGDVTFEFAQQLAEAAGGIENLAATTGAFSQSIADQSDVLTNVTTRLRSAVTEQFDALNLSLDDFTSVAQFREYFDSVKQSLDAVNVLELVQAGNALALLIEQEKELADVRAQAMAEQIEAASDLVDEYRFLRTQAARVAGDIHNDIFKLTGNGAVDLRSRLRTGPLDEQLESVDALRQEILANYNEQLKLEQQLHEEKMNHYQQQLDTAKRIDDYINQLMTGDLSPLSVADRLTLAQQQFDDVYQRAISGDLGAAQEATGYFDAFARLNQTALASSESGVAAFNANLAKLQEISALLGQAQSPGEFAAGEFAATYVAELRELQAEMIRIEQLMGEQIVGELVNLKVLFANLPAEIALELQGLIGDGMLAILQQGANFGLLSQDIVNALGLMPKLSDLSDGGIAAAIEAVTALSEHPNMLGDNIQSLADAMGAMIQAMLAQGTAVQLIADQIAKNPVATNAANQYLGQNGLGSVSDYQSVVNTSLSNAEIAATVAALNGSAATEAEAVGAIYNAAIANGVGSGQLAQASGYSQAEILALAAKYGYASFAVGTDRVDSDQFAAIHKEEIIFDRPRASKLRDAIVDRVTGAGSSADVQRFVKAVEAQTALLAELVDQNRDVSSEQRQAFAGAAREISESVDRLTREMEERAA</sequence>
<dbReference type="EMBL" id="LAZR01000014">
    <property type="protein sequence ID" value="KKO06811.1"/>
    <property type="molecule type" value="Genomic_DNA"/>
</dbReference>
<feature type="transmembrane region" description="Helical" evidence="3">
    <location>
        <begin position="343"/>
        <end position="363"/>
    </location>
</feature>
<feature type="region of interest" description="Disordered" evidence="2">
    <location>
        <begin position="42"/>
        <end position="63"/>
    </location>
</feature>
<organism evidence="5">
    <name type="scientific">marine sediment metagenome</name>
    <dbReference type="NCBI Taxonomy" id="412755"/>
    <lineage>
        <taxon>unclassified sequences</taxon>
        <taxon>metagenomes</taxon>
        <taxon>ecological metagenomes</taxon>
    </lineage>
</organism>
<keyword evidence="3" id="KW-0812">Transmembrane</keyword>
<gene>
    <name evidence="5" type="ORF">LCGC14_0059950</name>
</gene>